<evidence type="ECO:0000313" key="1">
    <source>
        <dbReference type="EMBL" id="UOA14083.1"/>
    </source>
</evidence>
<dbReference type="Proteomes" id="UP000831019">
    <property type="component" value="Chromosome"/>
</dbReference>
<dbReference type="EMBL" id="CP085144">
    <property type="protein sequence ID" value="UOA14083.1"/>
    <property type="molecule type" value="Genomic_DNA"/>
</dbReference>
<name>A0ABY3ZHS7_9RHOB</name>
<protein>
    <submittedName>
        <fullName evidence="1">Uncharacterized protein</fullName>
    </submittedName>
</protein>
<keyword evidence="2" id="KW-1185">Reference proteome</keyword>
<reference evidence="2" key="1">
    <citation type="journal article" date="2022" name="Microorganisms">
        <title>Beyond the ABCs#Discovery of Three New Plasmid Types in Rhodobacterales (RepQ, RepY, RepW).</title>
        <authorList>
            <person name="Freese H.M."/>
            <person name="Ringel V."/>
            <person name="Overmann J."/>
            <person name="Petersen J."/>
        </authorList>
    </citation>
    <scope>NUCLEOTIDE SEQUENCE [LARGE SCALE GENOMIC DNA]</scope>
    <source>
        <strain evidence="2">DSM 109990</strain>
    </source>
</reference>
<organism evidence="1 2">
    <name type="scientific">Sulfitobacter dubius</name>
    <dbReference type="NCBI Taxonomy" id="218673"/>
    <lineage>
        <taxon>Bacteria</taxon>
        <taxon>Pseudomonadati</taxon>
        <taxon>Pseudomonadota</taxon>
        <taxon>Alphaproteobacteria</taxon>
        <taxon>Rhodobacterales</taxon>
        <taxon>Roseobacteraceae</taxon>
        <taxon>Sulfitobacter</taxon>
    </lineage>
</organism>
<accession>A0ABY3ZHS7</accession>
<dbReference type="RefSeq" id="WP_243262521.1">
    <property type="nucleotide sequence ID" value="NZ_CAXAXN010000001.1"/>
</dbReference>
<proteinExistence type="predicted"/>
<gene>
    <name evidence="1" type="ORF">DSM109990_00880</name>
</gene>
<evidence type="ECO:0000313" key="2">
    <source>
        <dbReference type="Proteomes" id="UP000831019"/>
    </source>
</evidence>
<sequence length="132" mass="14077">MNKLLFVAVIAVVSGAVVSGLAVVGGPGQARAEKRDDQRFADLHRIADAIICDAGDGRAFSRACRSAADATDPQTGAAYEVTQGEDAFQVCARFELAQAESPMRDALHFDGARGCLRYQLAQPSKQWVIEGH</sequence>